<dbReference type="AlphaFoldDB" id="A0AA37RR24"/>
<feature type="binding site" evidence="10">
    <location>
        <position position="61"/>
    </location>
    <ligand>
        <name>substrate</name>
    </ligand>
</feature>
<evidence type="ECO:0000256" key="1">
    <source>
        <dbReference type="ARBA" id="ARBA00001231"/>
    </source>
</evidence>
<dbReference type="GO" id="GO:0051301">
    <property type="term" value="P:cell division"/>
    <property type="evidence" value="ECO:0007669"/>
    <property type="project" value="UniProtKB-KW"/>
</dbReference>
<keyword evidence="6 10" id="KW-0573">Peptidoglycan synthesis</keyword>
<dbReference type="GO" id="GO:0009254">
    <property type="term" value="P:peptidoglycan turnover"/>
    <property type="evidence" value="ECO:0007669"/>
    <property type="project" value="UniProtKB-UniRule"/>
</dbReference>
<organism evidence="12 13">
    <name type="scientific">Paraferrimonas sedimenticola</name>
    <dbReference type="NCBI Taxonomy" id="375674"/>
    <lineage>
        <taxon>Bacteria</taxon>
        <taxon>Pseudomonadati</taxon>
        <taxon>Pseudomonadota</taxon>
        <taxon>Gammaproteobacteria</taxon>
        <taxon>Alteromonadales</taxon>
        <taxon>Ferrimonadaceae</taxon>
        <taxon>Paraferrimonas</taxon>
    </lineage>
</organism>
<dbReference type="GO" id="GO:0005975">
    <property type="term" value="P:carbohydrate metabolic process"/>
    <property type="evidence" value="ECO:0007669"/>
    <property type="project" value="InterPro"/>
</dbReference>
<comment type="subcellular location">
    <subcellularLocation>
        <location evidence="10">Cytoplasm</location>
    </subcellularLocation>
</comment>
<evidence type="ECO:0000256" key="10">
    <source>
        <dbReference type="HAMAP-Rule" id="MF_00364"/>
    </source>
</evidence>
<evidence type="ECO:0000256" key="5">
    <source>
        <dbReference type="ARBA" id="ARBA00022960"/>
    </source>
</evidence>
<keyword evidence="8 10" id="KW-0131">Cell cycle</keyword>
<dbReference type="InterPro" id="IPR001764">
    <property type="entry name" value="Glyco_hydro_3_N"/>
</dbReference>
<evidence type="ECO:0000256" key="7">
    <source>
        <dbReference type="ARBA" id="ARBA00023295"/>
    </source>
</evidence>
<dbReference type="EMBL" id="BSNC01000001">
    <property type="protein sequence ID" value="GLP94891.1"/>
    <property type="molecule type" value="Genomic_DNA"/>
</dbReference>
<evidence type="ECO:0000259" key="11">
    <source>
        <dbReference type="Pfam" id="PF00933"/>
    </source>
</evidence>
<dbReference type="Pfam" id="PF00933">
    <property type="entry name" value="Glyco_hydro_3"/>
    <property type="match status" value="1"/>
</dbReference>
<comment type="catalytic activity">
    <reaction evidence="1 10">
        <text>Hydrolysis of terminal non-reducing N-acetyl-D-hexosamine residues in N-acetyl-beta-D-hexosaminides.</text>
        <dbReference type="EC" id="3.2.1.52"/>
    </reaction>
</comment>
<accession>A0AA37RR24</accession>
<comment type="caution">
    <text evidence="12">The sequence shown here is derived from an EMBL/GenBank/DDBJ whole genome shotgun (WGS) entry which is preliminary data.</text>
</comment>
<evidence type="ECO:0000313" key="13">
    <source>
        <dbReference type="Proteomes" id="UP001161422"/>
    </source>
</evidence>
<dbReference type="EC" id="3.2.1.52" evidence="10"/>
<dbReference type="Proteomes" id="UP001161422">
    <property type="component" value="Unassembled WGS sequence"/>
</dbReference>
<comment type="similarity">
    <text evidence="10">Belongs to the glycosyl hydrolase 3 family. NagZ subfamily.</text>
</comment>
<dbReference type="GO" id="GO:0071555">
    <property type="term" value="P:cell wall organization"/>
    <property type="evidence" value="ECO:0007669"/>
    <property type="project" value="UniProtKB-KW"/>
</dbReference>
<dbReference type="InterPro" id="IPR022956">
    <property type="entry name" value="Beta_hexosaminidase_bac"/>
</dbReference>
<dbReference type="GO" id="GO:0009252">
    <property type="term" value="P:peptidoglycan biosynthetic process"/>
    <property type="evidence" value="ECO:0007669"/>
    <property type="project" value="UniProtKB-KW"/>
</dbReference>
<evidence type="ECO:0000256" key="4">
    <source>
        <dbReference type="ARBA" id="ARBA00022801"/>
    </source>
</evidence>
<dbReference type="NCBIfam" id="NF003740">
    <property type="entry name" value="PRK05337.1"/>
    <property type="match status" value="1"/>
</dbReference>
<name>A0AA37RR24_9GAMM</name>
<dbReference type="SUPFAM" id="SSF51445">
    <property type="entry name" value="(Trans)glycosidases"/>
    <property type="match status" value="1"/>
</dbReference>
<evidence type="ECO:0000256" key="3">
    <source>
        <dbReference type="ARBA" id="ARBA00022618"/>
    </source>
</evidence>
<dbReference type="PANTHER" id="PTHR30480:SF13">
    <property type="entry name" value="BETA-HEXOSAMINIDASE"/>
    <property type="match status" value="1"/>
</dbReference>
<dbReference type="PROSITE" id="PS00775">
    <property type="entry name" value="GLYCOSYL_HYDROL_F3"/>
    <property type="match status" value="1"/>
</dbReference>
<reference evidence="12" key="1">
    <citation type="journal article" date="2014" name="Int. J. Syst. Evol. Microbiol.">
        <title>Complete genome sequence of Corynebacterium casei LMG S-19264T (=DSM 44701T), isolated from a smear-ripened cheese.</title>
        <authorList>
            <consortium name="US DOE Joint Genome Institute (JGI-PGF)"/>
            <person name="Walter F."/>
            <person name="Albersmeier A."/>
            <person name="Kalinowski J."/>
            <person name="Ruckert C."/>
        </authorList>
    </citation>
    <scope>NUCLEOTIDE SEQUENCE</scope>
    <source>
        <strain evidence="12">NBRC 101628</strain>
    </source>
</reference>
<evidence type="ECO:0000256" key="9">
    <source>
        <dbReference type="ARBA" id="ARBA00023316"/>
    </source>
</evidence>
<gene>
    <name evidence="10 12" type="primary">nagZ</name>
    <name evidence="12" type="ORF">GCM10007895_01970</name>
</gene>
<dbReference type="InterPro" id="IPR017853">
    <property type="entry name" value="GH"/>
</dbReference>
<keyword evidence="3 10" id="KW-0132">Cell division</keyword>
<dbReference type="RefSeq" id="WP_095506254.1">
    <property type="nucleotide sequence ID" value="NZ_BSNC01000001.1"/>
</dbReference>
<dbReference type="InterPro" id="IPR036962">
    <property type="entry name" value="Glyco_hydro_3_N_sf"/>
</dbReference>
<feature type="binding site" evidence="10">
    <location>
        <begin position="164"/>
        <end position="165"/>
    </location>
    <ligand>
        <name>substrate</name>
    </ligand>
</feature>
<proteinExistence type="inferred from homology"/>
<dbReference type="GO" id="GO:0008360">
    <property type="term" value="P:regulation of cell shape"/>
    <property type="evidence" value="ECO:0007669"/>
    <property type="project" value="UniProtKB-KW"/>
</dbReference>
<dbReference type="GO" id="GO:0004563">
    <property type="term" value="F:beta-N-acetylhexosaminidase activity"/>
    <property type="evidence" value="ECO:0007669"/>
    <property type="project" value="UniProtKB-UniRule"/>
</dbReference>
<feature type="site" description="Important for catalytic activity" evidence="10">
    <location>
        <position position="175"/>
    </location>
</feature>
<evidence type="ECO:0000313" key="12">
    <source>
        <dbReference type="EMBL" id="GLP94891.1"/>
    </source>
</evidence>
<feature type="active site" description="Proton donor/acceptor" evidence="10">
    <location>
        <position position="177"/>
    </location>
</feature>
<feature type="domain" description="Glycoside hydrolase family 3 N-terminal" evidence="11">
    <location>
        <begin position="11"/>
        <end position="290"/>
    </location>
</feature>
<keyword evidence="2 10" id="KW-0963">Cytoplasm</keyword>
<keyword evidence="9 10" id="KW-0961">Cell wall biogenesis/degradation</keyword>
<evidence type="ECO:0000256" key="2">
    <source>
        <dbReference type="ARBA" id="ARBA00022490"/>
    </source>
</evidence>
<dbReference type="InterPro" id="IPR019800">
    <property type="entry name" value="Glyco_hydro_3_AS"/>
</dbReference>
<dbReference type="GO" id="GO:0005737">
    <property type="term" value="C:cytoplasm"/>
    <property type="evidence" value="ECO:0007669"/>
    <property type="project" value="UniProtKB-SubCell"/>
</dbReference>
<evidence type="ECO:0000256" key="8">
    <source>
        <dbReference type="ARBA" id="ARBA00023306"/>
    </source>
</evidence>
<feature type="binding site" evidence="10">
    <location>
        <position position="134"/>
    </location>
    <ligand>
        <name>substrate</name>
    </ligand>
</feature>
<dbReference type="Gene3D" id="3.20.20.300">
    <property type="entry name" value="Glycoside hydrolase, family 3, N-terminal domain"/>
    <property type="match status" value="1"/>
</dbReference>
<protein>
    <recommendedName>
        <fullName evidence="10">Beta-hexosaminidase</fullName>
        <ecNumber evidence="10">3.2.1.52</ecNumber>
    </recommendedName>
    <alternativeName>
        <fullName evidence="10">Beta-N-acetylhexosaminidase</fullName>
    </alternativeName>
    <alternativeName>
        <fullName evidence="10">N-acetyl-beta-glucosaminidase</fullName>
    </alternativeName>
</protein>
<keyword evidence="4 10" id="KW-0378">Hydrolase</keyword>
<dbReference type="InterPro" id="IPR050226">
    <property type="entry name" value="NagZ_Beta-hexosaminidase"/>
</dbReference>
<sequence length="338" mass="37173">MSYLMMDLRSTEVAADEAEWLRASCVGGLILFSRNYEDKAQLARLIRAVRELRPDILIAVDHEGGRVQRFRDEFAQIPSMRSLLQKAGGDIEQAKAWATELGWLMAAELLSLGIDLSFAPVLDKDAGSDVIGSRAFSDKVEDIIPLAQAWIEGMNQAGMKAVGKHFPGHGSVKADSHVAIPVDERDFDTLWNDDARPFERLAKSGHLAGLMPAHVIYPKVDQHPAGFSKVWLQNIVRQKMSFQGTLFSDDLSMQGASVAGGYAERLSSAINAGCDVLLLCNCAEALAEVIPNYPWPKHPPTAPASLLKGENLWQDFAQTHSARWQAARDLCHTFEAHA</sequence>
<keyword evidence="5 10" id="KW-0133">Cell shape</keyword>
<reference evidence="12" key="2">
    <citation type="submission" date="2023-01" db="EMBL/GenBank/DDBJ databases">
        <title>Draft genome sequence of Paraferrimonas sedimenticola strain NBRC 101628.</title>
        <authorList>
            <person name="Sun Q."/>
            <person name="Mori K."/>
        </authorList>
    </citation>
    <scope>NUCLEOTIDE SEQUENCE</scope>
    <source>
        <strain evidence="12">NBRC 101628</strain>
    </source>
</reference>
<keyword evidence="7 10" id="KW-0326">Glycosidase</keyword>
<feature type="active site" description="Nucleophile" evidence="10">
    <location>
        <position position="249"/>
    </location>
</feature>
<keyword evidence="13" id="KW-1185">Reference proteome</keyword>
<feature type="binding site" evidence="10">
    <location>
        <position position="69"/>
    </location>
    <ligand>
        <name>substrate</name>
    </ligand>
</feature>
<dbReference type="PANTHER" id="PTHR30480">
    <property type="entry name" value="BETA-HEXOSAMINIDASE-RELATED"/>
    <property type="match status" value="1"/>
</dbReference>
<evidence type="ECO:0000256" key="6">
    <source>
        <dbReference type="ARBA" id="ARBA00022984"/>
    </source>
</evidence>
<comment type="pathway">
    <text evidence="10">Cell wall biogenesis; peptidoglycan recycling.</text>
</comment>
<dbReference type="HAMAP" id="MF_00364">
    <property type="entry name" value="NagZ"/>
    <property type="match status" value="1"/>
</dbReference>
<comment type="function">
    <text evidence="10">Plays a role in peptidoglycan recycling by cleaving the terminal beta-1,4-linked N-acetylglucosamine (GlcNAc) from peptide-linked peptidoglycan fragments, giving rise to free GlcNAc, anhydro-N-acetylmuramic acid and anhydro-N-acetylmuramic acid-linked peptides.</text>
</comment>